<feature type="coiled-coil region" evidence="1">
    <location>
        <begin position="351"/>
        <end position="378"/>
    </location>
</feature>
<name>A0A917BEL7_9ACTN</name>
<keyword evidence="3" id="KW-1185">Reference proteome</keyword>
<reference evidence="2" key="1">
    <citation type="journal article" date="2014" name="Int. J. Syst. Evol. Microbiol.">
        <title>Complete genome sequence of Corynebacterium casei LMG S-19264T (=DSM 44701T), isolated from a smear-ripened cheese.</title>
        <authorList>
            <consortium name="US DOE Joint Genome Institute (JGI-PGF)"/>
            <person name="Walter F."/>
            <person name="Albersmeier A."/>
            <person name="Kalinowski J."/>
            <person name="Ruckert C."/>
        </authorList>
    </citation>
    <scope>NUCLEOTIDE SEQUENCE</scope>
    <source>
        <strain evidence="2">CGMCC 1.16067</strain>
    </source>
</reference>
<evidence type="ECO:0008006" key="4">
    <source>
        <dbReference type="Google" id="ProtNLM"/>
    </source>
</evidence>
<dbReference type="Gene3D" id="3.40.50.300">
    <property type="entry name" value="P-loop containing nucleotide triphosphate hydrolases"/>
    <property type="match status" value="1"/>
</dbReference>
<dbReference type="RefSeq" id="WP_188779019.1">
    <property type="nucleotide sequence ID" value="NZ_BMKQ01000001.1"/>
</dbReference>
<evidence type="ECO:0000313" key="3">
    <source>
        <dbReference type="Proteomes" id="UP000649179"/>
    </source>
</evidence>
<dbReference type="InterPro" id="IPR027417">
    <property type="entry name" value="P-loop_NTPase"/>
</dbReference>
<proteinExistence type="predicted"/>
<evidence type="ECO:0000256" key="1">
    <source>
        <dbReference type="SAM" id="Coils"/>
    </source>
</evidence>
<keyword evidence="1" id="KW-0175">Coiled coil</keyword>
<evidence type="ECO:0000313" key="2">
    <source>
        <dbReference type="EMBL" id="GGF40486.1"/>
    </source>
</evidence>
<dbReference type="Proteomes" id="UP000649179">
    <property type="component" value="Unassembled WGS sequence"/>
</dbReference>
<dbReference type="AlphaFoldDB" id="A0A917BEL7"/>
<reference evidence="2" key="2">
    <citation type="submission" date="2020-09" db="EMBL/GenBank/DDBJ databases">
        <authorList>
            <person name="Sun Q."/>
            <person name="Zhou Y."/>
        </authorList>
    </citation>
    <scope>NUCLEOTIDE SEQUENCE</scope>
    <source>
        <strain evidence="2">CGMCC 1.16067</strain>
    </source>
</reference>
<gene>
    <name evidence="2" type="ORF">GCM10011519_12690</name>
</gene>
<dbReference type="SUPFAM" id="SSF52540">
    <property type="entry name" value="P-loop containing nucleoside triphosphate hydrolases"/>
    <property type="match status" value="1"/>
</dbReference>
<comment type="caution">
    <text evidence="2">The sequence shown here is derived from an EMBL/GenBank/DDBJ whole genome shotgun (WGS) entry which is preliminary data.</text>
</comment>
<sequence>MAAKGRPTPRVHLHVGLPKSGTTFLQSSLARHESHLADLGVDLPVGDAVMVDAALDVRREYDGFGRDPERVRGAFARVAERVHQSAGRGRHSVLSHELLGAATAEQAQAALDLLAPLEVHLVVTARDPARQALAEWQEGIKHARRLRFEKFTRTVLNGETDSEHARRFRGAQDLTAVLDRWGRSLPPERVHLVTAPPRGTDPRVLWGRFAEALGIDATDLEPAGREHGNASLGTAEISVLRQVNRALSRDHKGVLDRPRYGRTVKRVYAQQVLAGLGSPRPVLPVSLVGPMRDRAELWAKAVDAAGWQVHGDLDDLLPAEPEPGSPHPDDVEADALLSAAIDGTAGLLVRLAEEQDRVMELQAEVERLRRKRRKLKERLARKSG</sequence>
<protein>
    <recommendedName>
        <fullName evidence="4">Sulfotransferase family protein</fullName>
    </recommendedName>
</protein>
<organism evidence="2 3">
    <name type="scientific">Marmoricola endophyticus</name>
    <dbReference type="NCBI Taxonomy" id="2040280"/>
    <lineage>
        <taxon>Bacteria</taxon>
        <taxon>Bacillati</taxon>
        <taxon>Actinomycetota</taxon>
        <taxon>Actinomycetes</taxon>
        <taxon>Propionibacteriales</taxon>
        <taxon>Nocardioidaceae</taxon>
        <taxon>Marmoricola</taxon>
    </lineage>
</organism>
<dbReference type="EMBL" id="BMKQ01000001">
    <property type="protein sequence ID" value="GGF40486.1"/>
    <property type="molecule type" value="Genomic_DNA"/>
</dbReference>
<accession>A0A917BEL7</accession>